<gene>
    <name evidence="3" type="ORF">ABIA52_003687</name>
</gene>
<dbReference type="InterPro" id="IPR004305">
    <property type="entry name" value="Thiaminase-2/PQQC"/>
</dbReference>
<comment type="pathway">
    <text evidence="1">Cofactor biosynthesis; thiamine diphosphate biosynthesis.</text>
</comment>
<feature type="domain" description="Thiaminase-2/PQQC" evidence="2">
    <location>
        <begin position="88"/>
        <end position="292"/>
    </location>
</feature>
<protein>
    <submittedName>
        <fullName evidence="3">Thiaminase/transcriptional activator TenA</fullName>
        <ecNumber evidence="3">3.5.99.2</ecNumber>
    </submittedName>
</protein>
<sequence length="295" mass="32234">MSSVRDIGGSPERHCCARSALPNFLHALTLTAGTDNIASMIEGGLMVIRGCECNARGKGGKSLRCQAPNADNSGGNTVGFANKLRNQYAEDWDAAVNHPFVDQLLDGSLSDEDLRRYLVQDYQFCDAFTALLGQAVASAPSLPSRLVFAGVLGAFASDENTYFQDSFNELDVPEADRTAPELEPATRDFDDLMRSALATRSYPEVLAVLLVAEWLYGDWAARAGDPGQWPTHAKHAEWIRLHNNPGYNAWVTWLRDEFDAVEPSDAAARERVAATFADAVRLERAFFDAALTGSR</sequence>
<dbReference type="InterPro" id="IPR016084">
    <property type="entry name" value="Haem_Oase-like_multi-hlx"/>
</dbReference>
<dbReference type="InterPro" id="IPR050967">
    <property type="entry name" value="Thiamine_Salvage_TenA"/>
</dbReference>
<dbReference type="Gene3D" id="1.20.910.10">
    <property type="entry name" value="Heme oxygenase-like"/>
    <property type="match status" value="1"/>
</dbReference>
<evidence type="ECO:0000313" key="4">
    <source>
        <dbReference type="Proteomes" id="UP001620520"/>
    </source>
</evidence>
<name>A0ABW8NB33_9MICC</name>
<evidence type="ECO:0000313" key="3">
    <source>
        <dbReference type="EMBL" id="MFK4640798.1"/>
    </source>
</evidence>
<dbReference type="Pfam" id="PF03070">
    <property type="entry name" value="TENA_THI-4"/>
    <property type="match status" value="1"/>
</dbReference>
<dbReference type="CDD" id="cd19358">
    <property type="entry name" value="TenA_E_Spr0628-like"/>
    <property type="match status" value="1"/>
</dbReference>
<dbReference type="SUPFAM" id="SSF48613">
    <property type="entry name" value="Heme oxygenase-like"/>
    <property type="match status" value="1"/>
</dbReference>
<dbReference type="EC" id="3.5.99.2" evidence="3"/>
<dbReference type="Proteomes" id="UP001620520">
    <property type="component" value="Unassembled WGS sequence"/>
</dbReference>
<reference evidence="3 4" key="1">
    <citation type="submission" date="2024-10" db="EMBL/GenBank/DDBJ databases">
        <title>Novel secondary metabolite-producing bacteria for plant disease control.</title>
        <authorList>
            <person name="Chevrette M."/>
        </authorList>
    </citation>
    <scope>NUCLEOTIDE SEQUENCE [LARGE SCALE GENOMIC DNA]</scope>
    <source>
        <strain evidence="3 4">J30 TE3557</strain>
    </source>
</reference>
<organism evidence="3 4">
    <name type="scientific">Paenarthrobacter histidinolovorans</name>
    <dbReference type="NCBI Taxonomy" id="43664"/>
    <lineage>
        <taxon>Bacteria</taxon>
        <taxon>Bacillati</taxon>
        <taxon>Actinomycetota</taxon>
        <taxon>Actinomycetes</taxon>
        <taxon>Micrococcales</taxon>
        <taxon>Micrococcaceae</taxon>
        <taxon>Paenarthrobacter</taxon>
    </lineage>
</organism>
<comment type="caution">
    <text evidence="3">The sequence shown here is derived from an EMBL/GenBank/DDBJ whole genome shotgun (WGS) entry which is preliminary data.</text>
</comment>
<evidence type="ECO:0000259" key="2">
    <source>
        <dbReference type="Pfam" id="PF03070"/>
    </source>
</evidence>
<dbReference type="PANTHER" id="PTHR43198:SF2">
    <property type="entry name" value="SI:CH1073-67J19.1-RELATED"/>
    <property type="match status" value="1"/>
</dbReference>
<proteinExistence type="predicted"/>
<dbReference type="PANTHER" id="PTHR43198">
    <property type="entry name" value="BIFUNCTIONAL TH2 PROTEIN"/>
    <property type="match status" value="1"/>
</dbReference>
<evidence type="ECO:0000256" key="1">
    <source>
        <dbReference type="ARBA" id="ARBA00004948"/>
    </source>
</evidence>
<keyword evidence="4" id="KW-1185">Reference proteome</keyword>
<dbReference type="GO" id="GO:0050334">
    <property type="term" value="F:thiaminase activity"/>
    <property type="evidence" value="ECO:0007669"/>
    <property type="project" value="UniProtKB-EC"/>
</dbReference>
<accession>A0ABW8NB33</accession>
<dbReference type="EMBL" id="JBIYEW010000003">
    <property type="protein sequence ID" value="MFK4640798.1"/>
    <property type="molecule type" value="Genomic_DNA"/>
</dbReference>
<keyword evidence="3" id="KW-0378">Hydrolase</keyword>